<reference evidence="1" key="1">
    <citation type="submission" date="2023-10" db="EMBL/GenBank/DDBJ databases">
        <title>Chromosome-level genome of the transformable northern wattle, Acacia crassicarpa.</title>
        <authorList>
            <person name="Massaro I."/>
            <person name="Sinha N.R."/>
            <person name="Poethig S."/>
            <person name="Leichty A.R."/>
        </authorList>
    </citation>
    <scope>NUCLEOTIDE SEQUENCE</scope>
    <source>
        <strain evidence="1">Acra3RX</strain>
        <tissue evidence="1">Leaf</tissue>
    </source>
</reference>
<keyword evidence="2" id="KW-1185">Reference proteome</keyword>
<dbReference type="EMBL" id="JAWXYG010000003">
    <property type="protein sequence ID" value="KAK4279131.1"/>
    <property type="molecule type" value="Genomic_DNA"/>
</dbReference>
<dbReference type="AlphaFoldDB" id="A0AAE1MXU7"/>
<sequence>MAAAAPLLPPTPAPVEASPELTLLGRPLFSSIRLATPLDVRHIHKLIHQMAVFERLTDIFSATESSLASTLFNSEPFQFKSEGE</sequence>
<proteinExistence type="predicted"/>
<protein>
    <submittedName>
        <fullName evidence="1">Uncharacterized protein</fullName>
    </submittedName>
</protein>
<dbReference type="Proteomes" id="UP001293593">
    <property type="component" value="Unassembled WGS sequence"/>
</dbReference>
<organism evidence="1 2">
    <name type="scientific">Acacia crassicarpa</name>
    <name type="common">northern wattle</name>
    <dbReference type="NCBI Taxonomy" id="499986"/>
    <lineage>
        <taxon>Eukaryota</taxon>
        <taxon>Viridiplantae</taxon>
        <taxon>Streptophyta</taxon>
        <taxon>Embryophyta</taxon>
        <taxon>Tracheophyta</taxon>
        <taxon>Spermatophyta</taxon>
        <taxon>Magnoliopsida</taxon>
        <taxon>eudicotyledons</taxon>
        <taxon>Gunneridae</taxon>
        <taxon>Pentapetalae</taxon>
        <taxon>rosids</taxon>
        <taxon>fabids</taxon>
        <taxon>Fabales</taxon>
        <taxon>Fabaceae</taxon>
        <taxon>Caesalpinioideae</taxon>
        <taxon>mimosoid clade</taxon>
        <taxon>Acacieae</taxon>
        <taxon>Acacia</taxon>
    </lineage>
</organism>
<accession>A0AAE1MXU7</accession>
<comment type="caution">
    <text evidence="1">The sequence shown here is derived from an EMBL/GenBank/DDBJ whole genome shotgun (WGS) entry which is preliminary data.</text>
</comment>
<evidence type="ECO:0000313" key="2">
    <source>
        <dbReference type="Proteomes" id="UP001293593"/>
    </source>
</evidence>
<dbReference type="Gene3D" id="3.40.630.30">
    <property type="match status" value="1"/>
</dbReference>
<gene>
    <name evidence="1" type="ORF">QN277_016884</name>
</gene>
<evidence type="ECO:0000313" key="1">
    <source>
        <dbReference type="EMBL" id="KAK4279131.1"/>
    </source>
</evidence>
<name>A0AAE1MXU7_9FABA</name>